<comment type="caution">
    <text evidence="6">The sequence shown here is derived from an EMBL/GenBank/DDBJ whole genome shotgun (WGS) entry which is preliminary data.</text>
</comment>
<gene>
    <name evidence="6" type="ORF">PENNAL_c0163G07279</name>
</gene>
<dbReference type="Gene3D" id="3.40.50.80">
    <property type="entry name" value="Nucleotide-binding domain of ferredoxin-NADP reductase (FNR) module"/>
    <property type="match status" value="1"/>
</dbReference>
<dbReference type="InterPro" id="IPR017927">
    <property type="entry name" value="FAD-bd_FR_type"/>
</dbReference>
<dbReference type="SUPFAM" id="SSF48403">
    <property type="entry name" value="Ankyrin repeat"/>
    <property type="match status" value="1"/>
</dbReference>
<feature type="transmembrane region" description="Helical" evidence="4">
    <location>
        <begin position="475"/>
        <end position="500"/>
    </location>
</feature>
<dbReference type="EMBL" id="MOOB01000163">
    <property type="protein sequence ID" value="OQE67751.1"/>
    <property type="molecule type" value="Genomic_DNA"/>
</dbReference>
<accession>A0A1V6WXX9</accession>
<dbReference type="Pfam" id="PF12796">
    <property type="entry name" value="Ank_2"/>
    <property type="match status" value="1"/>
</dbReference>
<dbReference type="PROSITE" id="PS51384">
    <property type="entry name" value="FAD_FR"/>
    <property type="match status" value="1"/>
</dbReference>
<evidence type="ECO:0000256" key="4">
    <source>
        <dbReference type="SAM" id="Phobius"/>
    </source>
</evidence>
<dbReference type="PROSITE" id="PS50088">
    <property type="entry name" value="ANK_REPEAT"/>
    <property type="match status" value="2"/>
</dbReference>
<evidence type="ECO:0000259" key="5">
    <source>
        <dbReference type="PROSITE" id="PS51384"/>
    </source>
</evidence>
<dbReference type="STRING" id="60175.A0A1V6WXX9"/>
<name>A0A1V6WXX9_PENNA</name>
<evidence type="ECO:0000256" key="2">
    <source>
        <dbReference type="PROSITE-ProRule" id="PRU00023"/>
    </source>
</evidence>
<proteinExistence type="predicted"/>
<dbReference type="GO" id="GO:0006879">
    <property type="term" value="P:intracellular iron ion homeostasis"/>
    <property type="evidence" value="ECO:0007669"/>
    <property type="project" value="TreeGrafter"/>
</dbReference>
<dbReference type="InterPro" id="IPR002110">
    <property type="entry name" value="Ankyrin_rpt"/>
</dbReference>
<evidence type="ECO:0000313" key="6">
    <source>
        <dbReference type="EMBL" id="OQE67751.1"/>
    </source>
</evidence>
<keyword evidence="4" id="KW-0812">Transmembrane</keyword>
<dbReference type="InterPro" id="IPR039261">
    <property type="entry name" value="FNR_nucleotide-bd"/>
</dbReference>
<feature type="domain" description="FAD-binding FR-type" evidence="5">
    <location>
        <begin position="499"/>
        <end position="618"/>
    </location>
</feature>
<reference evidence="7" key="1">
    <citation type="journal article" date="2017" name="Nat. Microbiol.">
        <title>Global analysis of biosynthetic gene clusters reveals vast potential of secondary metabolite production in Penicillium species.</title>
        <authorList>
            <person name="Nielsen J.C."/>
            <person name="Grijseels S."/>
            <person name="Prigent S."/>
            <person name="Ji B."/>
            <person name="Dainat J."/>
            <person name="Nielsen K.F."/>
            <person name="Frisvad J.C."/>
            <person name="Workman M."/>
            <person name="Nielsen J."/>
        </authorList>
    </citation>
    <scope>NUCLEOTIDE SEQUENCE [LARGE SCALE GENOMIC DNA]</scope>
    <source>
        <strain evidence="7">IBT 13039</strain>
    </source>
</reference>
<dbReference type="Proteomes" id="UP000191691">
    <property type="component" value="Unassembled WGS sequence"/>
</dbReference>
<keyword evidence="1" id="KW-0813">Transport</keyword>
<dbReference type="InterPro" id="IPR051410">
    <property type="entry name" value="Ferric/Cupric_Reductase"/>
</dbReference>
<dbReference type="InterPro" id="IPR036770">
    <property type="entry name" value="Ankyrin_rpt-contain_sf"/>
</dbReference>
<sequence>MPEFDRVEFVNQHDNIQNTPLDYAITTSSSTIVNILVSAGARIDDTDRLGYTPLMNACHLGREEVVHCLVDGGADIRATNSFNLSVLECIVIGESRTKEALLQRICPHATQVQLNRALWLAVNDKKELVGILLRFGADGQHAGILEDDSYDAERNGHPRSTTHGPVEPSMSLSRRHLNPSIASDLASREPDILADLSPIMHSEASTDDCGIVDGFGTFRRSPIFSFRYGPDIAAKFSANVASRKSMPRLISKFAGWLARASVQDIFSLCGLLGLHAVSWRRFFQAPTPGLLQWLDIPSYLQGGVLAALVIANIIAVSVHVRSWAEVQKRAGCLAVTHLVPLCSGFSFSLPVHVYRVERGTFQWAHRWLGRICVLHCLLHGSILGTVARLAAPLVIPLVVREAGQERQPPRFLRDLLARKVANVEQAGCSLLSILPWTLAAILRRWPQLGLKVHHVLASIATGALTYHLIDRASAYRWVLLGSICTGLGWSAGTCLHTMWFHRSWRITSRRALARSFNRLLWLDIAVPMEWVAQPGQYVQLWMPRLGVRSFMQLPAFYVASVDTVQNAPGAPTTRMLRIVTRPRPGVTGRIAQAADHATYSTIHFPVCVLGPYGHPPSLGQYGTVVFVLEDVGLFRALPFIRHLVQESRSRKNTVRRLKVLWQVRLKNFNHSHWVGDEISQILELDRMFDRNDCPEHRHRDDRGFDILQFTTHILDTQPVDRIRYRNRTRLKYHFHAINIDKELTRLMDGRGGSTAVSGMSAPSFTHLGFAKLTGISVRKHVDTRSSTPHRSFQNEW</sequence>
<dbReference type="AlphaFoldDB" id="A0A1V6WXX9"/>
<dbReference type="PANTHER" id="PTHR32361:SF26">
    <property type="entry name" value="FAD-BINDING 8 DOMAIN-CONTAINING PROTEIN-RELATED"/>
    <property type="match status" value="1"/>
</dbReference>
<evidence type="ECO:0000256" key="3">
    <source>
        <dbReference type="SAM" id="MobiDB-lite"/>
    </source>
</evidence>
<dbReference type="GO" id="GO:0005886">
    <property type="term" value="C:plasma membrane"/>
    <property type="evidence" value="ECO:0007669"/>
    <property type="project" value="TreeGrafter"/>
</dbReference>
<dbReference type="CDD" id="cd06186">
    <property type="entry name" value="NOX_Duox_like_FAD_NADP"/>
    <property type="match status" value="1"/>
</dbReference>
<protein>
    <recommendedName>
        <fullName evidence="5">FAD-binding FR-type domain-containing protein</fullName>
    </recommendedName>
</protein>
<keyword evidence="4" id="KW-1133">Transmembrane helix</keyword>
<dbReference type="GO" id="GO:0015677">
    <property type="term" value="P:copper ion import"/>
    <property type="evidence" value="ECO:0007669"/>
    <property type="project" value="TreeGrafter"/>
</dbReference>
<evidence type="ECO:0000256" key="1">
    <source>
        <dbReference type="ARBA" id="ARBA00022448"/>
    </source>
</evidence>
<dbReference type="GO" id="GO:0006826">
    <property type="term" value="P:iron ion transport"/>
    <property type="evidence" value="ECO:0007669"/>
    <property type="project" value="TreeGrafter"/>
</dbReference>
<dbReference type="PANTHER" id="PTHR32361">
    <property type="entry name" value="FERRIC/CUPRIC REDUCTASE TRANSMEMBRANE COMPONENT"/>
    <property type="match status" value="1"/>
</dbReference>
<evidence type="ECO:0000313" key="7">
    <source>
        <dbReference type="Proteomes" id="UP000191691"/>
    </source>
</evidence>
<feature type="transmembrane region" description="Helical" evidence="4">
    <location>
        <begin position="452"/>
        <end position="469"/>
    </location>
</feature>
<dbReference type="PROSITE" id="PS50297">
    <property type="entry name" value="ANK_REP_REGION"/>
    <property type="match status" value="1"/>
</dbReference>
<feature type="transmembrane region" description="Helical" evidence="4">
    <location>
        <begin position="299"/>
        <end position="318"/>
    </location>
</feature>
<keyword evidence="4" id="KW-0472">Membrane</keyword>
<feature type="repeat" description="ANK" evidence="2">
    <location>
        <begin position="49"/>
        <end position="81"/>
    </location>
</feature>
<keyword evidence="2" id="KW-0040">ANK repeat</keyword>
<feature type="repeat" description="ANK" evidence="2">
    <location>
        <begin position="16"/>
        <end position="48"/>
    </location>
</feature>
<dbReference type="GO" id="GO:0000293">
    <property type="term" value="F:ferric-chelate reductase activity"/>
    <property type="evidence" value="ECO:0007669"/>
    <property type="project" value="TreeGrafter"/>
</dbReference>
<feature type="transmembrane region" description="Helical" evidence="4">
    <location>
        <begin position="330"/>
        <end position="347"/>
    </location>
</feature>
<keyword evidence="7" id="KW-1185">Reference proteome</keyword>
<dbReference type="SMART" id="SM00248">
    <property type="entry name" value="ANK"/>
    <property type="match status" value="2"/>
</dbReference>
<feature type="transmembrane region" description="Helical" evidence="4">
    <location>
        <begin position="367"/>
        <end position="391"/>
    </location>
</feature>
<organism evidence="6 7">
    <name type="scientific">Penicillium nalgiovense</name>
    <dbReference type="NCBI Taxonomy" id="60175"/>
    <lineage>
        <taxon>Eukaryota</taxon>
        <taxon>Fungi</taxon>
        <taxon>Dikarya</taxon>
        <taxon>Ascomycota</taxon>
        <taxon>Pezizomycotina</taxon>
        <taxon>Eurotiomycetes</taxon>
        <taxon>Eurotiomycetidae</taxon>
        <taxon>Eurotiales</taxon>
        <taxon>Aspergillaceae</taxon>
        <taxon>Penicillium</taxon>
    </lineage>
</organism>
<feature type="region of interest" description="Disordered" evidence="3">
    <location>
        <begin position="150"/>
        <end position="173"/>
    </location>
</feature>
<dbReference type="Gene3D" id="1.25.40.20">
    <property type="entry name" value="Ankyrin repeat-containing domain"/>
    <property type="match status" value="1"/>
</dbReference>